<evidence type="ECO:0000313" key="1">
    <source>
        <dbReference type="Proteomes" id="UP000887564"/>
    </source>
</evidence>
<dbReference type="Gene3D" id="3.40.390.10">
    <property type="entry name" value="Collagenase (Catalytic Domain)"/>
    <property type="match status" value="1"/>
</dbReference>
<name>A0A914RLK2_PAREQ</name>
<keyword evidence="1" id="KW-1185">Reference proteome</keyword>
<proteinExistence type="predicted"/>
<organism evidence="1 2">
    <name type="scientific">Parascaris equorum</name>
    <name type="common">Equine roundworm</name>
    <dbReference type="NCBI Taxonomy" id="6256"/>
    <lineage>
        <taxon>Eukaryota</taxon>
        <taxon>Metazoa</taxon>
        <taxon>Ecdysozoa</taxon>
        <taxon>Nematoda</taxon>
        <taxon>Chromadorea</taxon>
        <taxon>Rhabditida</taxon>
        <taxon>Spirurina</taxon>
        <taxon>Ascaridomorpha</taxon>
        <taxon>Ascaridoidea</taxon>
        <taxon>Ascarididae</taxon>
        <taxon>Parascaris</taxon>
    </lineage>
</organism>
<dbReference type="InterPro" id="IPR024079">
    <property type="entry name" value="MetalloPept_cat_dom_sf"/>
</dbReference>
<evidence type="ECO:0000313" key="2">
    <source>
        <dbReference type="WBParaSite" id="PEQ_0000738401-mRNA-1"/>
    </source>
</evidence>
<dbReference type="Proteomes" id="UP000887564">
    <property type="component" value="Unplaced"/>
</dbReference>
<dbReference type="AlphaFoldDB" id="A0A914RLK2"/>
<protein>
    <submittedName>
        <fullName evidence="2">Uncharacterized protein</fullName>
    </submittedName>
</protein>
<dbReference type="GO" id="GO:0008237">
    <property type="term" value="F:metallopeptidase activity"/>
    <property type="evidence" value="ECO:0007669"/>
    <property type="project" value="InterPro"/>
</dbReference>
<sequence>MWVITTSTLRNISATYEISIVLATYHTSPYEHRKPYFFAGPQMHSELSGREIIGFRREFQAQMSRNMHSSGDVDRLLDVFCKYQNELNPGNDTNPKHWDHALLFSGFAIFTPYYNAAHSYLLIVKLLFTTTSCSVIAFDVVAQLNFSQ</sequence>
<reference evidence="2" key="1">
    <citation type="submission" date="2022-11" db="UniProtKB">
        <authorList>
            <consortium name="WormBaseParasite"/>
        </authorList>
    </citation>
    <scope>IDENTIFICATION</scope>
</reference>
<accession>A0A914RLK2</accession>
<dbReference type="WBParaSite" id="PEQ_0000738401-mRNA-1">
    <property type="protein sequence ID" value="PEQ_0000738401-mRNA-1"/>
    <property type="gene ID" value="PEQ_0000738401"/>
</dbReference>